<feature type="chain" id="PRO_5043646254" evidence="2">
    <location>
        <begin position="16"/>
        <end position="319"/>
    </location>
</feature>
<dbReference type="GeneID" id="87951409"/>
<evidence type="ECO:0000256" key="2">
    <source>
        <dbReference type="SAM" id="SignalP"/>
    </source>
</evidence>
<evidence type="ECO:0000256" key="1">
    <source>
        <dbReference type="SAM" id="MobiDB-lite"/>
    </source>
</evidence>
<dbReference type="Proteomes" id="UP001322277">
    <property type="component" value="Chromosome 10"/>
</dbReference>
<feature type="region of interest" description="Disordered" evidence="1">
    <location>
        <begin position="74"/>
        <end position="101"/>
    </location>
</feature>
<feature type="region of interest" description="Disordered" evidence="1">
    <location>
        <begin position="139"/>
        <end position="319"/>
    </location>
</feature>
<dbReference type="RefSeq" id="XP_062787116.1">
    <property type="nucleotide sequence ID" value="XM_062931065.1"/>
</dbReference>
<protein>
    <submittedName>
        <fullName evidence="3">Uncharacterized protein</fullName>
    </submittedName>
</protein>
<feature type="compositionally biased region" description="Low complexity" evidence="1">
    <location>
        <begin position="86"/>
        <end position="98"/>
    </location>
</feature>
<dbReference type="KEGG" id="cdet:87951409"/>
<feature type="signal peptide" evidence="2">
    <location>
        <begin position="1"/>
        <end position="15"/>
    </location>
</feature>
<keyword evidence="2" id="KW-0732">Signal</keyword>
<sequence length="319" mass="30544">MRLCSAIAFVILALGETGLCSRQESQSRLFSGSAAGRAAALVRPDVDGPSVEKRQISFENGGISIGGAGGLQLGGKGKGGKGQGNGQAAQPGGNVAGNRTANNNAGLTIGGVQLGGNKPDGGTGNSALDAFLDAANGGKKKANGTANAGAGAAAPGQAAGEGGQRGASGGKGEGGPGANPGEAAKAEQGLGSNPGESAKAKEAAKEAQRQGKGTEAARPAGEGQQSPAPRPAEEAGPAKGQPKAVEESEQFKENAGITIGADGQAQNLGGNLGITKGSDGSTSVGGKSGINISPGGDRGRSKDNENGLQQAAPPPAGEA</sequence>
<feature type="compositionally biased region" description="Basic and acidic residues" evidence="1">
    <location>
        <begin position="198"/>
        <end position="209"/>
    </location>
</feature>
<evidence type="ECO:0000313" key="3">
    <source>
        <dbReference type="EMBL" id="WQF89895.1"/>
    </source>
</evidence>
<proteinExistence type="predicted"/>
<organism evidence="3 4">
    <name type="scientific">Colletotrichum destructivum</name>
    <dbReference type="NCBI Taxonomy" id="34406"/>
    <lineage>
        <taxon>Eukaryota</taxon>
        <taxon>Fungi</taxon>
        <taxon>Dikarya</taxon>
        <taxon>Ascomycota</taxon>
        <taxon>Pezizomycotina</taxon>
        <taxon>Sordariomycetes</taxon>
        <taxon>Hypocreomycetidae</taxon>
        <taxon>Glomerellales</taxon>
        <taxon>Glomerellaceae</taxon>
        <taxon>Colletotrichum</taxon>
        <taxon>Colletotrichum destructivum species complex</taxon>
    </lineage>
</organism>
<reference evidence="4" key="1">
    <citation type="journal article" date="2023" name="bioRxiv">
        <title>Complete genome of the Medicago anthracnose fungus, Colletotrichum destructivum, reveals a mini-chromosome-like region within a core chromosome.</title>
        <authorList>
            <person name="Lapalu N."/>
            <person name="Simon A."/>
            <person name="Lu A."/>
            <person name="Plaumann P.-L."/>
            <person name="Amselem J."/>
            <person name="Pigne S."/>
            <person name="Auger A."/>
            <person name="Koch C."/>
            <person name="Dallery J.-F."/>
            <person name="O'Connell R.J."/>
        </authorList>
    </citation>
    <scope>NUCLEOTIDE SEQUENCE [LARGE SCALE GENOMIC DNA]</scope>
    <source>
        <strain evidence="4">CBS 520.97</strain>
    </source>
</reference>
<dbReference type="AlphaFoldDB" id="A0AAX4J391"/>
<feature type="compositionally biased region" description="Gly residues" evidence="1">
    <location>
        <begin position="74"/>
        <end position="85"/>
    </location>
</feature>
<feature type="compositionally biased region" description="Low complexity" evidence="1">
    <location>
        <begin position="143"/>
        <end position="158"/>
    </location>
</feature>
<feature type="compositionally biased region" description="Gly residues" evidence="1">
    <location>
        <begin position="159"/>
        <end position="178"/>
    </location>
</feature>
<name>A0AAX4J391_9PEZI</name>
<evidence type="ECO:0000313" key="4">
    <source>
        <dbReference type="Proteomes" id="UP001322277"/>
    </source>
</evidence>
<keyword evidence="4" id="KW-1185">Reference proteome</keyword>
<accession>A0AAX4J391</accession>
<dbReference type="EMBL" id="CP137314">
    <property type="protein sequence ID" value="WQF89895.1"/>
    <property type="molecule type" value="Genomic_DNA"/>
</dbReference>
<gene>
    <name evidence="3" type="ORF">CDEST_14909</name>
</gene>